<dbReference type="Pfam" id="PF01554">
    <property type="entry name" value="MatE"/>
    <property type="match status" value="1"/>
</dbReference>
<dbReference type="EMBL" id="JBEAFC010000008">
    <property type="protein sequence ID" value="KAL1546261.1"/>
    <property type="molecule type" value="Genomic_DNA"/>
</dbReference>
<gene>
    <name evidence="3" type="ORF">AAHA92_22885</name>
</gene>
<feature type="transmembrane region" description="Helical" evidence="2">
    <location>
        <begin position="90"/>
        <end position="108"/>
    </location>
</feature>
<reference evidence="3 4" key="1">
    <citation type="submission" date="2024-06" db="EMBL/GenBank/DDBJ databases">
        <title>A chromosome level genome sequence of Diviner's sage (Salvia divinorum).</title>
        <authorList>
            <person name="Ford S.A."/>
            <person name="Ro D.-K."/>
            <person name="Ness R.W."/>
            <person name="Phillips M.A."/>
        </authorList>
    </citation>
    <scope>NUCLEOTIDE SEQUENCE [LARGE SCALE GENOMIC DNA]</scope>
    <source>
        <strain evidence="3">SAF-2024a</strain>
        <tissue evidence="3">Leaf</tissue>
    </source>
</reference>
<evidence type="ECO:0000256" key="1">
    <source>
        <dbReference type="ARBA" id="ARBA00010199"/>
    </source>
</evidence>
<dbReference type="PANTHER" id="PTHR11206">
    <property type="entry name" value="MULTIDRUG RESISTANCE PROTEIN"/>
    <property type="match status" value="1"/>
</dbReference>
<evidence type="ECO:0000313" key="4">
    <source>
        <dbReference type="Proteomes" id="UP001567538"/>
    </source>
</evidence>
<keyword evidence="4" id="KW-1185">Reference proteome</keyword>
<organism evidence="3 4">
    <name type="scientific">Salvia divinorum</name>
    <name type="common">Maria pastora</name>
    <name type="synonym">Diviner's sage</name>
    <dbReference type="NCBI Taxonomy" id="28513"/>
    <lineage>
        <taxon>Eukaryota</taxon>
        <taxon>Viridiplantae</taxon>
        <taxon>Streptophyta</taxon>
        <taxon>Embryophyta</taxon>
        <taxon>Tracheophyta</taxon>
        <taxon>Spermatophyta</taxon>
        <taxon>Magnoliopsida</taxon>
        <taxon>eudicotyledons</taxon>
        <taxon>Gunneridae</taxon>
        <taxon>Pentapetalae</taxon>
        <taxon>asterids</taxon>
        <taxon>lamiids</taxon>
        <taxon>Lamiales</taxon>
        <taxon>Lamiaceae</taxon>
        <taxon>Nepetoideae</taxon>
        <taxon>Mentheae</taxon>
        <taxon>Salviinae</taxon>
        <taxon>Salvia</taxon>
        <taxon>Salvia subgen. Calosphace</taxon>
    </lineage>
</organism>
<feature type="transmembrane region" description="Helical" evidence="2">
    <location>
        <begin position="128"/>
        <end position="148"/>
    </location>
</feature>
<dbReference type="AlphaFoldDB" id="A0ABD1GQ48"/>
<proteinExistence type="inferred from homology"/>
<sequence>MAMTTTTTGRWRDGKTLTLLQLSQPYFDRKYHTGGKISKIKRVTENAGGGALDSIRRLISSQCSMRRPPCSSHMARRATLRPWKLSRMPNFVGCIEILSSLLGMASALETLGGQAYGTGEIELLGVYMQRSCLILTGACVCLLPIYIYSKQLLKLLGQSVFKWGIAGAAAAYDISAWGNILAQAACIASSRILYWHRIPFHLNQTQIYMRDSDEQSRKIRSSETFFGEGVESSRVSSKP</sequence>
<accession>A0ABD1GQ48</accession>
<comment type="caution">
    <text evidence="3">The sequence shown here is derived from an EMBL/GenBank/DDBJ whole genome shotgun (WGS) entry which is preliminary data.</text>
</comment>
<evidence type="ECO:0000313" key="3">
    <source>
        <dbReference type="EMBL" id="KAL1546261.1"/>
    </source>
</evidence>
<dbReference type="Proteomes" id="UP001567538">
    <property type="component" value="Unassembled WGS sequence"/>
</dbReference>
<keyword evidence="2" id="KW-0812">Transmembrane</keyword>
<evidence type="ECO:0000256" key="2">
    <source>
        <dbReference type="SAM" id="Phobius"/>
    </source>
</evidence>
<keyword evidence="2" id="KW-0472">Membrane</keyword>
<keyword evidence="2" id="KW-1133">Transmembrane helix</keyword>
<protein>
    <submittedName>
        <fullName evidence="3">Protein DETOXIFICATION 34</fullName>
    </submittedName>
</protein>
<dbReference type="InterPro" id="IPR002528">
    <property type="entry name" value="MATE_fam"/>
</dbReference>
<name>A0ABD1GQ48_SALDI</name>
<comment type="similarity">
    <text evidence="1">Belongs to the multi antimicrobial extrusion (MATE) (TC 2.A.66.1) family.</text>
</comment>